<evidence type="ECO:0000313" key="4">
    <source>
        <dbReference type="Proteomes" id="UP000032261"/>
    </source>
</evidence>
<dbReference type="STRING" id="42094.JM47_00780"/>
<dbReference type="Proteomes" id="UP000032261">
    <property type="component" value="Chromosome"/>
</dbReference>
<evidence type="ECO:0000256" key="1">
    <source>
        <dbReference type="SAM" id="MobiDB-lite"/>
    </source>
</evidence>
<accession>A0A0C5RNX9</accession>
<evidence type="ECO:0000313" key="3">
    <source>
        <dbReference type="EMBL" id="AJQ45179.1"/>
    </source>
</evidence>
<keyword evidence="2" id="KW-0472">Membrane</keyword>
<dbReference type="RefSeq" id="WP_208895117.1">
    <property type="nucleotide sequence ID" value="NZ_CP009770.1"/>
</dbReference>
<feature type="transmembrane region" description="Helical" evidence="2">
    <location>
        <begin position="7"/>
        <end position="29"/>
    </location>
</feature>
<gene>
    <name evidence="3" type="ORF">JM47_00780</name>
</gene>
<dbReference type="PATRIC" id="fig|42094.4.peg.143"/>
<organism evidence="3 4">
    <name type="scientific">Ureaplasma diversum</name>
    <dbReference type="NCBI Taxonomy" id="42094"/>
    <lineage>
        <taxon>Bacteria</taxon>
        <taxon>Bacillati</taxon>
        <taxon>Mycoplasmatota</taxon>
        <taxon>Mycoplasmoidales</taxon>
        <taxon>Mycoplasmoidaceae</taxon>
        <taxon>Ureaplasma</taxon>
    </lineage>
</organism>
<proteinExistence type="predicted"/>
<dbReference type="HOGENOM" id="CLU_828864_0_0_14"/>
<feature type="compositionally biased region" description="Polar residues" evidence="1">
    <location>
        <begin position="326"/>
        <end position="335"/>
    </location>
</feature>
<keyword evidence="2" id="KW-1133">Transmembrane helix</keyword>
<feature type="transmembrane region" description="Helical" evidence="2">
    <location>
        <begin position="116"/>
        <end position="138"/>
    </location>
</feature>
<feature type="region of interest" description="Disordered" evidence="1">
    <location>
        <begin position="304"/>
        <end position="335"/>
    </location>
</feature>
<sequence length="335" mass="38175">MQQRLVNYLIVLVGILGVVSIAVGFGVWYNQFKPYIDINNLEQLQTNDIEKLFNHNNGYFIESLKPFNEYSLAGYIVPIVLLMLSAGIIVGYYFANKKIKAKLEYPISPKFLKHNMFTTMYLASGFALAAFMLSYIGIGVDFASSDTVANAIAPSSFNAYKTDQVFIAYHTNLVAAFNAKKNMYIALFVVVILFATIVVGFMNFYSLKISLEQSTKASIAKLEQEKDDPRSEYYLNNLNEIMNQYDHFVITQKQSLSSYLFDNITTKENELIEADQKKFVDLTIEEKLAYRNKATELVLATHQTNTKEQEEFNRKIEQKEDDKNKPFSSVSSGSF</sequence>
<keyword evidence="2" id="KW-0812">Transmembrane</keyword>
<dbReference type="KEGG" id="ude:JM47_00780"/>
<reference evidence="3 4" key="1">
    <citation type="journal article" date="2015" name="Genome Announc.">
        <title>Genome Sequence of Ureaplasma diversum Strain ATCC 49782.</title>
        <authorList>
            <person name="Marques L.M."/>
            <person name="Guimaraes A.M."/>
            <person name="Martins H.B."/>
            <person name="Rezende I.S."/>
            <person name="Barbosa M.S."/>
            <person name="Campos G.B."/>
            <person name="do Nascimento N.C."/>
            <person name="Dos Santos A.P."/>
            <person name="Amorim A.T."/>
            <person name="Santos V.M."/>
            <person name="Messick J.B."/>
            <person name="Timenetsky J."/>
        </authorList>
    </citation>
    <scope>NUCLEOTIDE SEQUENCE [LARGE SCALE GENOMIC DNA]</scope>
    <source>
        <strain evidence="3 4">ATCC 49782</strain>
    </source>
</reference>
<feature type="transmembrane region" description="Helical" evidence="2">
    <location>
        <begin position="183"/>
        <end position="205"/>
    </location>
</feature>
<feature type="compositionally biased region" description="Basic and acidic residues" evidence="1">
    <location>
        <begin position="305"/>
        <end position="325"/>
    </location>
</feature>
<dbReference type="AlphaFoldDB" id="A0A0C5RNX9"/>
<evidence type="ECO:0000256" key="2">
    <source>
        <dbReference type="SAM" id="Phobius"/>
    </source>
</evidence>
<protein>
    <submittedName>
        <fullName evidence="3">Uncharacterized protein</fullName>
    </submittedName>
</protein>
<dbReference type="EMBL" id="CP009770">
    <property type="protein sequence ID" value="AJQ45179.1"/>
    <property type="molecule type" value="Genomic_DNA"/>
</dbReference>
<feature type="transmembrane region" description="Helical" evidence="2">
    <location>
        <begin position="72"/>
        <end position="95"/>
    </location>
</feature>
<name>A0A0C5RNX9_9BACT</name>